<dbReference type="PANTHER" id="PTHR30124">
    <property type="entry name" value="MEMBRANE-BOUND LYTIC MUREIN TRANSGLYCOSYLASE A"/>
    <property type="match status" value="1"/>
</dbReference>
<dbReference type="InterPro" id="IPR010611">
    <property type="entry name" value="3D_dom"/>
</dbReference>
<protein>
    <recommendedName>
        <fullName evidence="2">peptidoglycan lytic exotransglycosylase</fullName>
        <ecNumber evidence="2">4.2.2.n1</ecNumber>
    </recommendedName>
    <alternativeName>
        <fullName evidence="5">Murein hydrolase A</fullName>
    </alternativeName>
</protein>
<dbReference type="EMBL" id="JBBUTG010000010">
    <property type="protein sequence ID" value="MEK8032308.1"/>
    <property type="molecule type" value="Genomic_DNA"/>
</dbReference>
<evidence type="ECO:0000259" key="8">
    <source>
        <dbReference type="SMART" id="SM00925"/>
    </source>
</evidence>
<keyword evidence="7" id="KW-0732">Signal</keyword>
<dbReference type="Gene3D" id="2.40.40.10">
    <property type="entry name" value="RlpA-like domain"/>
    <property type="match status" value="1"/>
</dbReference>
<keyword evidence="4" id="KW-0961">Cell wall biogenesis/degradation</keyword>
<evidence type="ECO:0000256" key="1">
    <source>
        <dbReference type="ARBA" id="ARBA00001420"/>
    </source>
</evidence>
<evidence type="ECO:0000256" key="3">
    <source>
        <dbReference type="ARBA" id="ARBA00023239"/>
    </source>
</evidence>
<feature type="chain" id="PRO_5045609758" description="peptidoglycan lytic exotransglycosylase" evidence="7">
    <location>
        <begin position="26"/>
        <end position="410"/>
    </location>
</feature>
<dbReference type="PANTHER" id="PTHR30124:SF0">
    <property type="entry name" value="MEMBRANE-BOUND LYTIC MUREIN TRANSGLYCOSYLASE A"/>
    <property type="match status" value="1"/>
</dbReference>
<evidence type="ECO:0000256" key="4">
    <source>
        <dbReference type="ARBA" id="ARBA00023316"/>
    </source>
</evidence>
<gene>
    <name evidence="9" type="ORF">AACH06_15875</name>
</gene>
<evidence type="ECO:0000256" key="2">
    <source>
        <dbReference type="ARBA" id="ARBA00012587"/>
    </source>
</evidence>
<feature type="domain" description="Lytic transglycosylase MltA" evidence="8">
    <location>
        <begin position="170"/>
        <end position="311"/>
    </location>
</feature>
<evidence type="ECO:0000256" key="6">
    <source>
        <dbReference type="SAM" id="MobiDB-lite"/>
    </source>
</evidence>
<comment type="caution">
    <text evidence="9">The sequence shown here is derived from an EMBL/GenBank/DDBJ whole genome shotgun (WGS) entry which is preliminary data.</text>
</comment>
<sequence>MFKFPRRAGAPYRLSLRRLALWAGAALLASCSWMERQPPVPVEERGGATPSGTAASPASPASAASAPVPAPPGTLERPRARWVPATFNELPGWGQDRVAEVWPALRLSCGSAALASLAEAWGSVCSQSRQFYPADDAQARQWLEQRFKVYRVESLEGDPAGLATGYFEPLVEASRKPTRHRKVPLYAPPADLGQRKPYWTRQELDSLPAAQAGLKGREIAYVEDPLDALVLQVQGSGRVRVAEPDGSVRLQRLAFAAHNDQPYRSVGRWLIDQGELAAGEASWPAIKDWLKRNPKRLNEALWQNPRTVFFREEPLPDPALGPKGAQGVPLTPGRSIAVDPQSMPYGTPVWLDTTEPLSTKPLQRLVMAQDTGGAIVGAVRADYFWGWGDEAENQAGRMKQPLRAWVLWPK</sequence>
<dbReference type="InterPro" id="IPR036908">
    <property type="entry name" value="RlpA-like_sf"/>
</dbReference>
<dbReference type="Proteomes" id="UP001371218">
    <property type="component" value="Unassembled WGS sequence"/>
</dbReference>
<dbReference type="CDD" id="cd14668">
    <property type="entry name" value="mlta_B"/>
    <property type="match status" value="1"/>
</dbReference>
<proteinExistence type="predicted"/>
<dbReference type="PIRSF" id="PIRSF019422">
    <property type="entry name" value="MltA"/>
    <property type="match status" value="1"/>
</dbReference>
<evidence type="ECO:0000313" key="9">
    <source>
        <dbReference type="EMBL" id="MEK8032308.1"/>
    </source>
</evidence>
<feature type="region of interest" description="Disordered" evidence="6">
    <location>
        <begin position="39"/>
        <end position="77"/>
    </location>
</feature>
<keyword evidence="10" id="KW-1185">Reference proteome</keyword>
<dbReference type="Pfam" id="PF03562">
    <property type="entry name" value="MltA"/>
    <property type="match status" value="1"/>
</dbReference>
<evidence type="ECO:0000313" key="10">
    <source>
        <dbReference type="Proteomes" id="UP001371218"/>
    </source>
</evidence>
<evidence type="ECO:0000256" key="5">
    <source>
        <dbReference type="ARBA" id="ARBA00030918"/>
    </source>
</evidence>
<feature type="signal peptide" evidence="7">
    <location>
        <begin position="1"/>
        <end position="25"/>
    </location>
</feature>
<dbReference type="Pfam" id="PF06725">
    <property type="entry name" value="3D"/>
    <property type="match status" value="1"/>
</dbReference>
<dbReference type="EC" id="4.2.2.n1" evidence="2"/>
<keyword evidence="3" id="KW-0456">Lyase</keyword>
<dbReference type="InterPro" id="IPR026044">
    <property type="entry name" value="MltA"/>
</dbReference>
<accession>A0ABU9BV15</accession>
<name>A0ABU9BV15_9BURK</name>
<dbReference type="Gene3D" id="2.40.240.50">
    <property type="entry name" value="Barwin-like endoglucanases"/>
    <property type="match status" value="1"/>
</dbReference>
<evidence type="ECO:0000256" key="7">
    <source>
        <dbReference type="SAM" id="SignalP"/>
    </source>
</evidence>
<dbReference type="RefSeq" id="WP_341426730.1">
    <property type="nucleotide sequence ID" value="NZ_JBBUTG010000010.1"/>
</dbReference>
<dbReference type="SUPFAM" id="SSF50685">
    <property type="entry name" value="Barwin-like endoglucanases"/>
    <property type="match status" value="1"/>
</dbReference>
<dbReference type="CDD" id="cd14485">
    <property type="entry name" value="mltA_like_LT_A"/>
    <property type="match status" value="1"/>
</dbReference>
<reference evidence="9 10" key="1">
    <citation type="submission" date="2024-04" db="EMBL/GenBank/DDBJ databases">
        <title>Novel species of the genus Ideonella isolated from streams.</title>
        <authorList>
            <person name="Lu H."/>
        </authorList>
    </citation>
    <scope>NUCLEOTIDE SEQUENCE [LARGE SCALE GENOMIC DNA]</scope>
    <source>
        <strain evidence="9 10">DXS29W</strain>
    </source>
</reference>
<comment type="catalytic activity">
    <reaction evidence="1">
        <text>Exolytic cleavage of the (1-&gt;4)-beta-glycosidic linkage between N-acetylmuramic acid (MurNAc) and N-acetylglucosamine (GlcNAc) residues in peptidoglycan, from either the reducing or the non-reducing ends of the peptidoglycan chains, with concomitant formation of a 1,6-anhydrobond in the MurNAc residue.</text>
        <dbReference type="EC" id="4.2.2.n1"/>
    </reaction>
</comment>
<organism evidence="9 10">
    <name type="scientific">Ideonella lacteola</name>
    <dbReference type="NCBI Taxonomy" id="2984193"/>
    <lineage>
        <taxon>Bacteria</taxon>
        <taxon>Pseudomonadati</taxon>
        <taxon>Pseudomonadota</taxon>
        <taxon>Betaproteobacteria</taxon>
        <taxon>Burkholderiales</taxon>
        <taxon>Sphaerotilaceae</taxon>
        <taxon>Ideonella</taxon>
    </lineage>
</organism>
<dbReference type="PROSITE" id="PS51257">
    <property type="entry name" value="PROKAR_LIPOPROTEIN"/>
    <property type="match status" value="1"/>
</dbReference>
<feature type="compositionally biased region" description="Low complexity" evidence="6">
    <location>
        <begin position="47"/>
        <end position="67"/>
    </location>
</feature>
<dbReference type="InterPro" id="IPR005300">
    <property type="entry name" value="MltA_B"/>
</dbReference>
<dbReference type="SMART" id="SM00925">
    <property type="entry name" value="MltA"/>
    <property type="match status" value="1"/>
</dbReference>